<feature type="compositionally biased region" description="Basic and acidic residues" evidence="1">
    <location>
        <begin position="13"/>
        <end position="24"/>
    </location>
</feature>
<accession>A0ABD0YSZ8</accession>
<evidence type="ECO:0000313" key="2">
    <source>
        <dbReference type="EMBL" id="KAL1139061.1"/>
    </source>
</evidence>
<proteinExistence type="predicted"/>
<reference evidence="2 3" key="1">
    <citation type="submission" date="2024-07" db="EMBL/GenBank/DDBJ databases">
        <title>Chromosome-level genome assembly of the water stick insect Ranatra chinensis (Heteroptera: Nepidae).</title>
        <authorList>
            <person name="Liu X."/>
        </authorList>
    </citation>
    <scope>NUCLEOTIDE SEQUENCE [LARGE SCALE GENOMIC DNA]</scope>
    <source>
        <strain evidence="2">Cailab_2021Rc</strain>
        <tissue evidence="2">Muscle</tissue>
    </source>
</reference>
<comment type="caution">
    <text evidence="2">The sequence shown here is derived from an EMBL/GenBank/DDBJ whole genome shotgun (WGS) entry which is preliminary data.</text>
</comment>
<feature type="compositionally biased region" description="Basic residues" evidence="1">
    <location>
        <begin position="1"/>
        <end position="12"/>
    </location>
</feature>
<name>A0ABD0YSZ8_9HEMI</name>
<feature type="region of interest" description="Disordered" evidence="1">
    <location>
        <begin position="1"/>
        <end position="84"/>
    </location>
</feature>
<gene>
    <name evidence="2" type="ORF">AAG570_009122</name>
</gene>
<protein>
    <submittedName>
        <fullName evidence="2">Uncharacterized protein</fullName>
    </submittedName>
</protein>
<sequence>MASKRRNMFHKNKTQETTENELGRRGAHPQSQGRPCREYGDQIREPTGIVRTGFRSVCRRSRDDRTPPGAGGTRRKLPRGTGNMTEGITPLVLISPKFFLPAPLAQFHLGPSDFWAGGLSTTPFLLRPRNSHVLEQV</sequence>
<dbReference type="AlphaFoldDB" id="A0ABD0YSZ8"/>
<dbReference type="EMBL" id="JBFDAA010000003">
    <property type="protein sequence ID" value="KAL1139061.1"/>
    <property type="molecule type" value="Genomic_DNA"/>
</dbReference>
<organism evidence="2 3">
    <name type="scientific">Ranatra chinensis</name>
    <dbReference type="NCBI Taxonomy" id="642074"/>
    <lineage>
        <taxon>Eukaryota</taxon>
        <taxon>Metazoa</taxon>
        <taxon>Ecdysozoa</taxon>
        <taxon>Arthropoda</taxon>
        <taxon>Hexapoda</taxon>
        <taxon>Insecta</taxon>
        <taxon>Pterygota</taxon>
        <taxon>Neoptera</taxon>
        <taxon>Paraneoptera</taxon>
        <taxon>Hemiptera</taxon>
        <taxon>Heteroptera</taxon>
        <taxon>Panheteroptera</taxon>
        <taxon>Nepomorpha</taxon>
        <taxon>Nepidae</taxon>
        <taxon>Ranatrinae</taxon>
        <taxon>Ranatra</taxon>
    </lineage>
</organism>
<evidence type="ECO:0000256" key="1">
    <source>
        <dbReference type="SAM" id="MobiDB-lite"/>
    </source>
</evidence>
<keyword evidence="3" id="KW-1185">Reference proteome</keyword>
<feature type="compositionally biased region" description="Basic and acidic residues" evidence="1">
    <location>
        <begin position="35"/>
        <end position="44"/>
    </location>
</feature>
<dbReference type="Proteomes" id="UP001558652">
    <property type="component" value="Unassembled WGS sequence"/>
</dbReference>
<evidence type="ECO:0000313" key="3">
    <source>
        <dbReference type="Proteomes" id="UP001558652"/>
    </source>
</evidence>